<dbReference type="RefSeq" id="WP_010334630.1">
    <property type="nucleotide sequence ID" value="NZ_JACJGF010000002.1"/>
</dbReference>
<organism evidence="1 2">
    <name type="scientific">Bacillus mojavensis</name>
    <dbReference type="NCBI Taxonomy" id="72360"/>
    <lineage>
        <taxon>Bacteria</taxon>
        <taxon>Bacillati</taxon>
        <taxon>Bacillota</taxon>
        <taxon>Bacilli</taxon>
        <taxon>Bacillales</taxon>
        <taxon>Bacillaceae</taxon>
        <taxon>Bacillus</taxon>
    </lineage>
</organism>
<accession>A0AAP3FZC1</accession>
<comment type="caution">
    <text evidence="1">The sequence shown here is derived from an EMBL/GenBank/DDBJ whole genome shotgun (WGS) entry which is preliminary data.</text>
</comment>
<gene>
    <name evidence="1" type="ORF">MOD07_08675</name>
</gene>
<evidence type="ECO:0000313" key="2">
    <source>
        <dbReference type="Proteomes" id="UP001075387"/>
    </source>
</evidence>
<evidence type="ECO:0000313" key="1">
    <source>
        <dbReference type="EMBL" id="MCY8509618.1"/>
    </source>
</evidence>
<dbReference type="InterPro" id="IPR048203">
    <property type="entry name" value="CgeC-like"/>
</dbReference>
<dbReference type="NCBIfam" id="NF041485">
    <property type="entry name" value="spor_mat_CgeC"/>
    <property type="match status" value="1"/>
</dbReference>
<dbReference type="Proteomes" id="UP001075387">
    <property type="component" value="Unassembled WGS sequence"/>
</dbReference>
<dbReference type="AlphaFoldDB" id="A0AAP3FZC1"/>
<sequence length="94" mass="10473">MGVKNKVNREENDDESHLILLIRQTASDGNPSDLRRQLVFAKELGVPVSRVNLINGDTLQNVIVKEVMGDLVIFQNHQTRSNVALSSIVSWGSF</sequence>
<name>A0AAP3FZC1_BACMO</name>
<dbReference type="EMBL" id="JALAQA010000004">
    <property type="protein sequence ID" value="MCY8509618.1"/>
    <property type="molecule type" value="Genomic_DNA"/>
</dbReference>
<reference evidence="1" key="1">
    <citation type="submission" date="2022-02" db="EMBL/GenBank/DDBJ databases">
        <title>Crop Bioprotection Bacillus Genome Sequencing.</title>
        <authorList>
            <person name="Dunlap C."/>
        </authorList>
    </citation>
    <scope>NUCLEOTIDE SEQUENCE</scope>
    <source>
        <strain evidence="1">CK3O2B-54A</strain>
    </source>
</reference>
<proteinExistence type="predicted"/>
<protein>
    <submittedName>
        <fullName evidence="1">Protein CgeC</fullName>
    </submittedName>
</protein>